<dbReference type="STRING" id="946078.GA0070622_0906"/>
<evidence type="ECO:0000313" key="2">
    <source>
        <dbReference type="Proteomes" id="UP000199558"/>
    </source>
</evidence>
<evidence type="ECO:0000313" key="1">
    <source>
        <dbReference type="EMBL" id="SBT63938.1"/>
    </source>
</evidence>
<reference evidence="2" key="1">
    <citation type="submission" date="2016-06" db="EMBL/GenBank/DDBJ databases">
        <authorList>
            <person name="Varghese N."/>
            <person name="Submissions Spin"/>
        </authorList>
    </citation>
    <scope>NUCLEOTIDE SEQUENCE [LARGE SCALE GENOMIC DNA]</scope>
    <source>
        <strain evidence="2">DSM 45794</strain>
    </source>
</reference>
<protein>
    <submittedName>
        <fullName evidence="1">Phage terminase-like protein, large subunit, contains N-terminal HTH domain</fullName>
    </submittedName>
</protein>
<dbReference type="OrthoDB" id="3197057at2"/>
<accession>A0A1A9B496</accession>
<dbReference type="Proteomes" id="UP000199558">
    <property type="component" value="Unassembled WGS sequence"/>
</dbReference>
<sequence length="548" mass="62359">MSVFVVPPLDEQPWPSLGPQLCDFLEERAVHGPGDLRGRPAVIDQEKRALIYRAYEVFPRGHPRAGRRRFKRVAWSLRKGVAKTELAAWVAYGELHPEAPVRTDGWKLVDGIWQPVGAPVTDPYIPMLAYTEEQTEELAYGALLFIVQEGPDADLFDAGKDHITRIDGEGKALAVAGSPSAADGARTTHQHFDETHRMILPRLKDARQTMRNNLPKRVLADAWELETTTTYGEGQGSCAEDTHQYAEMIAAGKVKDASLFFFHREAPWRDDEDLDDPEQLKAAIREASGPAIALWPDFEGQVESIASLYHQPDTDKMYWQRVWLNRRRSAERNAFDAARWTKTLARPAIRIEHGEPITIGFDGARWRDAVGFIATHIETGFQWPLRYWVRPDDAEGWEVTDDDVDGVLTEAMDLYAVRLVYADPPRFESAVARWSGRYGERRVLEWYTNRPRQIGQAMRAYRTAQTSGELTHNGDKTYADHIGNAVRGDLNVRDDDETPLWTIYKIRPDSTKYIDLAMAGCLSWKARLDAIAKGGWKRKKRKQIIVRR</sequence>
<dbReference type="EMBL" id="FLRH01000003">
    <property type="protein sequence ID" value="SBT63938.1"/>
    <property type="molecule type" value="Genomic_DNA"/>
</dbReference>
<proteinExistence type="predicted"/>
<dbReference type="RefSeq" id="WP_091568901.1">
    <property type="nucleotide sequence ID" value="NZ_FLRH01000003.1"/>
</dbReference>
<dbReference type="AlphaFoldDB" id="A0A1A9B496"/>
<gene>
    <name evidence="1" type="ORF">GA0070622_0906</name>
</gene>
<organism evidence="1 2">
    <name type="scientific">Micromonospora sediminicola</name>
    <dbReference type="NCBI Taxonomy" id="946078"/>
    <lineage>
        <taxon>Bacteria</taxon>
        <taxon>Bacillati</taxon>
        <taxon>Actinomycetota</taxon>
        <taxon>Actinomycetes</taxon>
        <taxon>Micromonosporales</taxon>
        <taxon>Micromonosporaceae</taxon>
        <taxon>Micromonospora</taxon>
    </lineage>
</organism>
<name>A0A1A9B496_9ACTN</name>
<keyword evidence="2" id="KW-1185">Reference proteome</keyword>